<dbReference type="PANTHER" id="PTHR24321">
    <property type="entry name" value="DEHYDROGENASES, SHORT CHAIN"/>
    <property type="match status" value="1"/>
</dbReference>
<organism evidence="5 6">
    <name type="scientific">Rubrobacter taiwanensis</name>
    <dbReference type="NCBI Taxonomy" id="185139"/>
    <lineage>
        <taxon>Bacteria</taxon>
        <taxon>Bacillati</taxon>
        <taxon>Actinomycetota</taxon>
        <taxon>Rubrobacteria</taxon>
        <taxon>Rubrobacterales</taxon>
        <taxon>Rubrobacteraceae</taxon>
        <taxon>Rubrobacter</taxon>
    </lineage>
</organism>
<dbReference type="InterPro" id="IPR002347">
    <property type="entry name" value="SDR_fam"/>
</dbReference>
<dbReference type="EMBL" id="SKBU01000019">
    <property type="protein sequence ID" value="TCJ16057.1"/>
    <property type="molecule type" value="Genomic_DNA"/>
</dbReference>
<dbReference type="AlphaFoldDB" id="A0A4R1BFZ4"/>
<dbReference type="PANTHER" id="PTHR24321:SF8">
    <property type="entry name" value="ESTRADIOL 17-BETA-DEHYDROGENASE 8-RELATED"/>
    <property type="match status" value="1"/>
</dbReference>
<dbReference type="InterPro" id="IPR057326">
    <property type="entry name" value="KR_dom"/>
</dbReference>
<dbReference type="SMART" id="SM00822">
    <property type="entry name" value="PKS_KR"/>
    <property type="match status" value="1"/>
</dbReference>
<keyword evidence="3" id="KW-0520">NAD</keyword>
<dbReference type="SUPFAM" id="SSF51735">
    <property type="entry name" value="NAD(P)-binding Rossmann-fold domains"/>
    <property type="match status" value="1"/>
</dbReference>
<evidence type="ECO:0000256" key="3">
    <source>
        <dbReference type="ARBA" id="ARBA00023027"/>
    </source>
</evidence>
<protein>
    <submittedName>
        <fullName evidence="5">SDR family oxidoreductase</fullName>
    </submittedName>
</protein>
<name>A0A4R1BFZ4_9ACTN</name>
<evidence type="ECO:0000259" key="4">
    <source>
        <dbReference type="SMART" id="SM00822"/>
    </source>
</evidence>
<dbReference type="InterPro" id="IPR036291">
    <property type="entry name" value="NAD(P)-bd_dom_sf"/>
</dbReference>
<dbReference type="PROSITE" id="PS00061">
    <property type="entry name" value="ADH_SHORT"/>
    <property type="match status" value="1"/>
</dbReference>
<proteinExistence type="inferred from homology"/>
<feature type="domain" description="Ketoreductase" evidence="4">
    <location>
        <begin position="4"/>
        <end position="175"/>
    </location>
</feature>
<reference evidence="5 6" key="1">
    <citation type="submission" date="2019-03" db="EMBL/GenBank/DDBJ databases">
        <title>Whole genome sequence of a novel Rubrobacter taiwanensis strain, isolated from Yellowstone National Park.</title>
        <authorList>
            <person name="Freed S."/>
            <person name="Ramaley R.F."/>
            <person name="Kyndt J.A."/>
        </authorList>
    </citation>
    <scope>NUCLEOTIDE SEQUENCE [LARGE SCALE GENOMIC DNA]</scope>
    <source>
        <strain evidence="5 6">Yellowstone</strain>
    </source>
</reference>
<gene>
    <name evidence="5" type="ORF">E0L93_11275</name>
</gene>
<dbReference type="FunFam" id="3.40.50.720:FF:000084">
    <property type="entry name" value="Short-chain dehydrogenase reductase"/>
    <property type="match status" value="1"/>
</dbReference>
<dbReference type="Pfam" id="PF13561">
    <property type="entry name" value="adh_short_C2"/>
    <property type="match status" value="1"/>
</dbReference>
<evidence type="ECO:0000313" key="6">
    <source>
        <dbReference type="Proteomes" id="UP000295244"/>
    </source>
</evidence>
<evidence type="ECO:0000256" key="2">
    <source>
        <dbReference type="ARBA" id="ARBA00023002"/>
    </source>
</evidence>
<dbReference type="Proteomes" id="UP000295244">
    <property type="component" value="Unassembled WGS sequence"/>
</dbReference>
<dbReference type="PRINTS" id="PR00081">
    <property type="entry name" value="GDHRDH"/>
</dbReference>
<dbReference type="InterPro" id="IPR020904">
    <property type="entry name" value="Sc_DH/Rdtase_CS"/>
</dbReference>
<keyword evidence="2" id="KW-0560">Oxidoreductase</keyword>
<dbReference type="Gene3D" id="3.40.50.720">
    <property type="entry name" value="NAD(P)-binding Rossmann-like Domain"/>
    <property type="match status" value="1"/>
</dbReference>
<evidence type="ECO:0000313" key="5">
    <source>
        <dbReference type="EMBL" id="TCJ16057.1"/>
    </source>
</evidence>
<comment type="caution">
    <text evidence="5">The sequence shown here is derived from an EMBL/GenBank/DDBJ whole genome shotgun (WGS) entry which is preliminary data.</text>
</comment>
<keyword evidence="6" id="KW-1185">Reference proteome</keyword>
<dbReference type="RefSeq" id="WP_132691966.1">
    <property type="nucleotide sequence ID" value="NZ_SKBU01000019.1"/>
</dbReference>
<evidence type="ECO:0000256" key="1">
    <source>
        <dbReference type="ARBA" id="ARBA00006484"/>
    </source>
</evidence>
<sequence>MTEKSVFITGGTGGLGRAVVRAFTEAGYSTAATYRGPEEPREGVLALKADVLDAEAVESALRRAAEEFGSIRGLVNLVGGFGAGRLAETSDEDWERMMELNLRSSFIVTRAALRYLPDGGRIVNVGSASVVRRAPGVAAYVASKGGLMALTRSLANELRERRIAVNAVLPTIIDTPANRRAMPDADRSGWLLPEEVAEAILWLVDQRAGIVTGNLIELGR</sequence>
<comment type="similarity">
    <text evidence="1">Belongs to the short-chain dehydrogenases/reductases (SDR) family.</text>
</comment>
<dbReference type="CDD" id="cd05233">
    <property type="entry name" value="SDR_c"/>
    <property type="match status" value="1"/>
</dbReference>
<accession>A0A4R1BFZ4</accession>
<dbReference type="PRINTS" id="PR00080">
    <property type="entry name" value="SDRFAMILY"/>
</dbReference>
<dbReference type="GO" id="GO:0016491">
    <property type="term" value="F:oxidoreductase activity"/>
    <property type="evidence" value="ECO:0007669"/>
    <property type="project" value="UniProtKB-KW"/>
</dbReference>
<dbReference type="OrthoDB" id="9797538at2"/>